<sequence>MTITTPLPLPLHAGNEMRRLARFHRDVRWTGTVQPGGMGPGSSAMTAVGEGRHYAIQDGLWIVGDYQQDQYFPDGTFALHWQLHWVAGWDPQVGRYRASAADNYGHLELLSGRIEGKLLTFRSIGNPPVRIQLSWNIVDDDTMTWRNEVSVNGAPFELVERYVCTTIR</sequence>
<evidence type="ECO:0008006" key="3">
    <source>
        <dbReference type="Google" id="ProtNLM"/>
    </source>
</evidence>
<reference evidence="1 2" key="1">
    <citation type="journal article" date="2019" name="Int. J. Syst. Evol. Microbiol.">
        <title>The Global Catalogue of Microorganisms (GCM) 10K type strain sequencing project: providing services to taxonomists for standard genome sequencing and annotation.</title>
        <authorList>
            <consortium name="The Broad Institute Genomics Platform"/>
            <consortium name="The Broad Institute Genome Sequencing Center for Infectious Disease"/>
            <person name="Wu L."/>
            <person name="Ma J."/>
        </authorList>
    </citation>
    <scope>NUCLEOTIDE SEQUENCE [LARGE SCALE GENOMIC DNA]</scope>
    <source>
        <strain evidence="1 2">JCM 14304</strain>
    </source>
</reference>
<evidence type="ECO:0000313" key="2">
    <source>
        <dbReference type="Proteomes" id="UP001500190"/>
    </source>
</evidence>
<comment type="caution">
    <text evidence="1">The sequence shown here is derived from an EMBL/GenBank/DDBJ whole genome shotgun (WGS) entry which is preliminary data.</text>
</comment>
<dbReference type="RefSeq" id="WP_344196041.1">
    <property type="nucleotide sequence ID" value="NZ_BAAAND010000008.1"/>
</dbReference>
<dbReference type="Proteomes" id="UP001500190">
    <property type="component" value="Unassembled WGS sequence"/>
</dbReference>
<accession>A0ABN2EAM7</accession>
<keyword evidence="2" id="KW-1185">Reference proteome</keyword>
<gene>
    <name evidence="1" type="ORF">GCM10009742_53190</name>
</gene>
<proteinExistence type="predicted"/>
<organism evidence="1 2">
    <name type="scientific">Kribbella karoonensis</name>
    <dbReference type="NCBI Taxonomy" id="324851"/>
    <lineage>
        <taxon>Bacteria</taxon>
        <taxon>Bacillati</taxon>
        <taxon>Actinomycetota</taxon>
        <taxon>Actinomycetes</taxon>
        <taxon>Propionibacteriales</taxon>
        <taxon>Kribbellaceae</taxon>
        <taxon>Kribbella</taxon>
    </lineage>
</organism>
<name>A0ABN2EAM7_9ACTN</name>
<evidence type="ECO:0000313" key="1">
    <source>
        <dbReference type="EMBL" id="GAA1598918.1"/>
    </source>
</evidence>
<dbReference type="EMBL" id="BAAAND010000008">
    <property type="protein sequence ID" value="GAA1598918.1"/>
    <property type="molecule type" value="Genomic_DNA"/>
</dbReference>
<protein>
    <recommendedName>
        <fullName evidence="3">DUF1579 domain-containing protein</fullName>
    </recommendedName>
</protein>